<feature type="domain" description="BIRD-IDD transcription factor third C2HC zinc finger" evidence="9">
    <location>
        <begin position="100"/>
        <end position="124"/>
    </location>
</feature>
<evidence type="ECO:0000256" key="1">
    <source>
        <dbReference type="ARBA" id="ARBA00022723"/>
    </source>
</evidence>
<dbReference type="Proteomes" id="UP000824120">
    <property type="component" value="Chromosome 7"/>
</dbReference>
<keyword evidence="6" id="KW-0804">Transcription</keyword>
<dbReference type="AlphaFoldDB" id="A0A9J5YB96"/>
<dbReference type="Pfam" id="PF22995">
    <property type="entry name" value="C2CH-3rd_BIRD-IDD"/>
    <property type="match status" value="1"/>
</dbReference>
<evidence type="ECO:0000256" key="7">
    <source>
        <dbReference type="SAM" id="MobiDB-lite"/>
    </source>
</evidence>
<dbReference type="PANTHER" id="PTHR10593">
    <property type="entry name" value="SERINE/THREONINE-PROTEIN KINASE RIO"/>
    <property type="match status" value="1"/>
</dbReference>
<evidence type="ECO:0008006" key="13">
    <source>
        <dbReference type="Google" id="ProtNLM"/>
    </source>
</evidence>
<dbReference type="InterPro" id="IPR055186">
    <property type="entry name" value="C2H2-2nd_BIRD-IDD"/>
</dbReference>
<gene>
    <name evidence="11" type="ORF">H5410_038415</name>
</gene>
<dbReference type="InterPro" id="IPR055185">
    <property type="entry name" value="C2CH-4th_BIRD-IDD"/>
</dbReference>
<dbReference type="InterPro" id="IPR055187">
    <property type="entry name" value="C2CH-3rd_BIRD-IDD"/>
</dbReference>
<organism evidence="11 12">
    <name type="scientific">Solanum commersonii</name>
    <name type="common">Commerson's wild potato</name>
    <name type="synonym">Commerson's nightshade</name>
    <dbReference type="NCBI Taxonomy" id="4109"/>
    <lineage>
        <taxon>Eukaryota</taxon>
        <taxon>Viridiplantae</taxon>
        <taxon>Streptophyta</taxon>
        <taxon>Embryophyta</taxon>
        <taxon>Tracheophyta</taxon>
        <taxon>Spermatophyta</taxon>
        <taxon>Magnoliopsida</taxon>
        <taxon>eudicotyledons</taxon>
        <taxon>Gunneridae</taxon>
        <taxon>Pentapetalae</taxon>
        <taxon>asterids</taxon>
        <taxon>lamiids</taxon>
        <taxon>Solanales</taxon>
        <taxon>Solanaceae</taxon>
        <taxon>Solanoideae</taxon>
        <taxon>Solaneae</taxon>
        <taxon>Solanum</taxon>
    </lineage>
</organism>
<proteinExistence type="predicted"/>
<feature type="domain" description="BIRD-IDD transcription factor fourth C2HC zinc finger" evidence="8">
    <location>
        <begin position="127"/>
        <end position="166"/>
    </location>
</feature>
<dbReference type="Pfam" id="PF22992">
    <property type="entry name" value="C2CH-4th_BIRD-IDD"/>
    <property type="match status" value="1"/>
</dbReference>
<comment type="caution">
    <text evidence="11">The sequence shown here is derived from an EMBL/GenBank/DDBJ whole genome shotgun (WGS) entry which is preliminary data.</text>
</comment>
<evidence type="ECO:0000256" key="3">
    <source>
        <dbReference type="ARBA" id="ARBA00022771"/>
    </source>
</evidence>
<protein>
    <recommendedName>
        <fullName evidence="13">C2H2-type domain-containing protein</fullName>
    </recommendedName>
</protein>
<reference evidence="11 12" key="1">
    <citation type="submission" date="2020-09" db="EMBL/GenBank/DDBJ databases">
        <title>De no assembly of potato wild relative species, Solanum commersonii.</title>
        <authorList>
            <person name="Cho K."/>
        </authorList>
    </citation>
    <scope>NUCLEOTIDE SEQUENCE [LARGE SCALE GENOMIC DNA]</scope>
    <source>
        <strain evidence="11">LZ3.2</strain>
        <tissue evidence="11">Leaf</tissue>
    </source>
</reference>
<keyword evidence="2" id="KW-0677">Repeat</keyword>
<feature type="domain" description="BIRD-IDD transcription factor second C2H2 zinc finger" evidence="10">
    <location>
        <begin position="62"/>
        <end position="96"/>
    </location>
</feature>
<dbReference type="Pfam" id="PF22996">
    <property type="entry name" value="C2H2-2nd_BIRD-IDD"/>
    <property type="match status" value="1"/>
</dbReference>
<dbReference type="EMBL" id="JACXVP010000007">
    <property type="protein sequence ID" value="KAG5597183.1"/>
    <property type="molecule type" value="Genomic_DNA"/>
</dbReference>
<evidence type="ECO:0000259" key="10">
    <source>
        <dbReference type="Pfam" id="PF22996"/>
    </source>
</evidence>
<evidence type="ECO:0000256" key="2">
    <source>
        <dbReference type="ARBA" id="ARBA00022737"/>
    </source>
</evidence>
<keyword evidence="5" id="KW-0805">Transcription regulation</keyword>
<evidence type="ECO:0000259" key="9">
    <source>
        <dbReference type="Pfam" id="PF22995"/>
    </source>
</evidence>
<keyword evidence="3" id="KW-0863">Zinc-finger</keyword>
<evidence type="ECO:0000256" key="6">
    <source>
        <dbReference type="ARBA" id="ARBA00023163"/>
    </source>
</evidence>
<name>A0A9J5YB96_SOLCO</name>
<dbReference type="GO" id="GO:0008270">
    <property type="term" value="F:zinc ion binding"/>
    <property type="evidence" value="ECO:0007669"/>
    <property type="project" value="UniProtKB-KW"/>
</dbReference>
<dbReference type="InterPro" id="IPR031140">
    <property type="entry name" value="IDD1-16"/>
</dbReference>
<sequence length="470" mass="51569">MTDEVISNEFTHDNSIEGSNPPPLKKKRNLPGNPGKDQNLQLHRRGHNLPWKLKQRTSKEVRKRVYVCPEKACVHHHPSRALGDLTGIKKHYCRKHGEKKWKCEKCSKRYAVQSDWKAHSKTCGTREYRCDCGTIFSRRDSFVTHRAFCDALAEETARVTAASNMHNPLAMENNINYHFIGAPLGPNMAQHFSSLFKPVSNNNENSDPLRRDQLSLWNNIGVAQEQDQIGININNLREIHQISPLLHHTSPAPAPTTVYDANALLASRNSNAPPVSYNNNHINWDQFIGSKISPINNAEQLSNTSSANISVPSLFSSQQQIALSASTTNMSATALLQKAAQIGAITTTTATDPSIFVGNFSMNNCNNNKNNDNSNKFCGFYVSTPTTNNSISTSLGSDVDQSSSVNDFSATIHPIQMYPPSKRRHIQIEDSVKGVGGGAGSGAGGGGQTRDFLGVGVQSICHPSSINGWI</sequence>
<evidence type="ECO:0000313" key="11">
    <source>
        <dbReference type="EMBL" id="KAG5597183.1"/>
    </source>
</evidence>
<dbReference type="GO" id="GO:0003700">
    <property type="term" value="F:DNA-binding transcription factor activity"/>
    <property type="evidence" value="ECO:0007669"/>
    <property type="project" value="TreeGrafter"/>
</dbReference>
<evidence type="ECO:0000313" key="12">
    <source>
        <dbReference type="Proteomes" id="UP000824120"/>
    </source>
</evidence>
<accession>A0A9J5YB96</accession>
<keyword evidence="4" id="KW-0862">Zinc</keyword>
<keyword evidence="12" id="KW-1185">Reference proteome</keyword>
<keyword evidence="1" id="KW-0479">Metal-binding</keyword>
<dbReference type="OrthoDB" id="6354171at2759"/>
<dbReference type="PANTHER" id="PTHR10593:SF148">
    <property type="entry name" value="ZINC FINGER PROTEIN MAGPIE"/>
    <property type="match status" value="1"/>
</dbReference>
<evidence type="ECO:0000256" key="5">
    <source>
        <dbReference type="ARBA" id="ARBA00023015"/>
    </source>
</evidence>
<dbReference type="Gene3D" id="3.30.160.60">
    <property type="entry name" value="Classic Zinc Finger"/>
    <property type="match status" value="1"/>
</dbReference>
<dbReference type="FunFam" id="3.30.160.60:FF:000131">
    <property type="entry name" value="protein indeterminate-domain 5, chloroplastic-like"/>
    <property type="match status" value="1"/>
</dbReference>
<dbReference type="GO" id="GO:0005634">
    <property type="term" value="C:nucleus"/>
    <property type="evidence" value="ECO:0007669"/>
    <property type="project" value="TreeGrafter"/>
</dbReference>
<evidence type="ECO:0000256" key="4">
    <source>
        <dbReference type="ARBA" id="ARBA00022833"/>
    </source>
</evidence>
<evidence type="ECO:0000259" key="8">
    <source>
        <dbReference type="Pfam" id="PF22992"/>
    </source>
</evidence>
<feature type="region of interest" description="Disordered" evidence="7">
    <location>
        <begin position="1"/>
        <end position="50"/>
    </location>
</feature>